<dbReference type="AlphaFoldDB" id="A0AAN8XHY0"/>
<feature type="compositionally biased region" description="Polar residues" evidence="2">
    <location>
        <begin position="325"/>
        <end position="336"/>
    </location>
</feature>
<reference evidence="3 4" key="1">
    <citation type="submission" date="2023-11" db="EMBL/GenBank/DDBJ databases">
        <title>Halocaridina rubra genome assembly.</title>
        <authorList>
            <person name="Smith C."/>
        </authorList>
    </citation>
    <scope>NUCLEOTIDE SEQUENCE [LARGE SCALE GENOMIC DNA]</scope>
    <source>
        <strain evidence="3">EP-1</strain>
        <tissue evidence="3">Whole</tissue>
    </source>
</reference>
<evidence type="ECO:0000256" key="1">
    <source>
        <dbReference type="SAM" id="Coils"/>
    </source>
</evidence>
<evidence type="ECO:0000256" key="2">
    <source>
        <dbReference type="SAM" id="MobiDB-lite"/>
    </source>
</evidence>
<protein>
    <submittedName>
        <fullName evidence="3">Uncharacterized protein</fullName>
    </submittedName>
</protein>
<dbReference type="Proteomes" id="UP001381693">
    <property type="component" value="Unassembled WGS sequence"/>
</dbReference>
<proteinExistence type="predicted"/>
<evidence type="ECO:0000313" key="3">
    <source>
        <dbReference type="EMBL" id="KAK7084526.1"/>
    </source>
</evidence>
<feature type="region of interest" description="Disordered" evidence="2">
    <location>
        <begin position="312"/>
        <end position="336"/>
    </location>
</feature>
<organism evidence="3 4">
    <name type="scientific">Halocaridina rubra</name>
    <name type="common">Hawaiian red shrimp</name>
    <dbReference type="NCBI Taxonomy" id="373956"/>
    <lineage>
        <taxon>Eukaryota</taxon>
        <taxon>Metazoa</taxon>
        <taxon>Ecdysozoa</taxon>
        <taxon>Arthropoda</taxon>
        <taxon>Crustacea</taxon>
        <taxon>Multicrustacea</taxon>
        <taxon>Malacostraca</taxon>
        <taxon>Eumalacostraca</taxon>
        <taxon>Eucarida</taxon>
        <taxon>Decapoda</taxon>
        <taxon>Pleocyemata</taxon>
        <taxon>Caridea</taxon>
        <taxon>Atyoidea</taxon>
        <taxon>Atyidae</taxon>
        <taxon>Halocaridina</taxon>
    </lineage>
</organism>
<keyword evidence="1" id="KW-0175">Coiled coil</keyword>
<accession>A0AAN8XHY0</accession>
<evidence type="ECO:0000313" key="4">
    <source>
        <dbReference type="Proteomes" id="UP001381693"/>
    </source>
</evidence>
<comment type="caution">
    <text evidence="3">The sequence shown here is derived from an EMBL/GenBank/DDBJ whole genome shotgun (WGS) entry which is preliminary data.</text>
</comment>
<keyword evidence="4" id="KW-1185">Reference proteome</keyword>
<feature type="compositionally biased region" description="Basic and acidic residues" evidence="2">
    <location>
        <begin position="312"/>
        <end position="323"/>
    </location>
</feature>
<feature type="coiled-coil region" evidence="1">
    <location>
        <begin position="141"/>
        <end position="168"/>
    </location>
</feature>
<dbReference type="EMBL" id="JAXCGZ010002060">
    <property type="protein sequence ID" value="KAK7084526.1"/>
    <property type="molecule type" value="Genomic_DNA"/>
</dbReference>
<sequence length="450" mass="51148">MTVQRRDTERANSVSIQHHDHFLHSRYKYRRRGLMDYLLDTCNIVKCPFLHYNKELFSMRIATLVRTQFQKLLEDNESNLGYTKSSTKENAILVHKNQAAIVRKLLETPSKLTLPVITPYSGIPVGAPVMPPVTNPSIECAEKLLEANNKIRKENDAYGENLQKLLQENRSIYKALDPEQPARDLDEIRSHLLHIFEEINWKTLSTSLTKNSVDYQHKKKQDDSSNGDSQGNKKAIYDYSKMFVPLSGTPLNVLPMPTAYCNVGSNLIRPSHPYAASLPRLPLTSIAMGLPNSSKIKPVPQFQDNYKAEPMELEDDKKDEGKKLPSSTNTGDQNAKNTKEVDWVFKRYMEKFSGSTASPAVEKNDLDVQETEGNTTSKPTSQNEGSCDEDECNPLDHDLNLDKCVEEEFKLDLDEDGAQTAVCEDEKDENEVIMDMLRMRDFRAPNDDDI</sequence>
<feature type="compositionally biased region" description="Polar residues" evidence="2">
    <location>
        <begin position="371"/>
        <end position="385"/>
    </location>
</feature>
<gene>
    <name evidence="3" type="ORF">SK128_000667</name>
</gene>
<feature type="region of interest" description="Disordered" evidence="2">
    <location>
        <begin position="356"/>
        <end position="393"/>
    </location>
</feature>
<name>A0AAN8XHY0_HALRR</name>